<keyword evidence="4" id="KW-1003">Cell membrane</keyword>
<dbReference type="GO" id="GO:0016682">
    <property type="term" value="F:oxidoreductase activity, acting on diphenols and related substances as donors, oxygen as acceptor"/>
    <property type="evidence" value="ECO:0007669"/>
    <property type="project" value="InterPro"/>
</dbReference>
<evidence type="ECO:0000256" key="8">
    <source>
        <dbReference type="ARBA" id="ARBA00022982"/>
    </source>
</evidence>
<dbReference type="InterPro" id="IPR002429">
    <property type="entry name" value="CcO_II-like_C"/>
</dbReference>
<evidence type="ECO:0000256" key="6">
    <source>
        <dbReference type="ARBA" id="ARBA00022692"/>
    </source>
</evidence>
<evidence type="ECO:0000256" key="5">
    <source>
        <dbReference type="ARBA" id="ARBA00022660"/>
    </source>
</evidence>
<keyword evidence="7" id="KW-0732">Signal</keyword>
<dbReference type="Gene3D" id="1.10.287.90">
    <property type="match status" value="1"/>
</dbReference>
<dbReference type="GO" id="GO:0009486">
    <property type="term" value="F:cytochrome bo3 ubiquinol oxidase activity"/>
    <property type="evidence" value="ECO:0007669"/>
    <property type="project" value="InterPro"/>
</dbReference>
<feature type="domain" description="Cytochrome oxidase subunit II copper A binding" evidence="17">
    <location>
        <begin position="143"/>
        <end position="255"/>
    </location>
</feature>
<dbReference type="GO" id="GO:0004129">
    <property type="term" value="F:cytochrome-c oxidase activity"/>
    <property type="evidence" value="ECO:0007669"/>
    <property type="project" value="InterPro"/>
</dbReference>
<dbReference type="InterPro" id="IPR006333">
    <property type="entry name" value="Cyt_o_ubiquinol_oxidase_su2"/>
</dbReference>
<accession>A0A7W9EUW3</accession>
<dbReference type="PANTHER" id="PTHR22888:SF18">
    <property type="entry name" value="CYTOCHROME BO(3) UBIQUINOL OXIDASE SUBUNIT 2"/>
    <property type="match status" value="1"/>
</dbReference>
<feature type="transmembrane region" description="Helical" evidence="16">
    <location>
        <begin position="98"/>
        <end position="118"/>
    </location>
</feature>
<evidence type="ECO:0000256" key="3">
    <source>
        <dbReference type="ARBA" id="ARBA00022448"/>
    </source>
</evidence>
<dbReference type="InterPro" id="IPR011759">
    <property type="entry name" value="Cyt_c_oxidase_su2_TM_dom"/>
</dbReference>
<evidence type="ECO:0000256" key="7">
    <source>
        <dbReference type="ARBA" id="ARBA00022729"/>
    </source>
</evidence>
<dbReference type="InterPro" id="IPR036257">
    <property type="entry name" value="Cyt_c_oxidase_su2_TM_sf"/>
</dbReference>
<dbReference type="SUPFAM" id="SSF49503">
    <property type="entry name" value="Cupredoxins"/>
    <property type="match status" value="1"/>
</dbReference>
<dbReference type="InterPro" id="IPR010514">
    <property type="entry name" value="COX_ARM"/>
</dbReference>
<keyword evidence="5" id="KW-0679">Respiratory chain</keyword>
<evidence type="ECO:0000256" key="1">
    <source>
        <dbReference type="ARBA" id="ARBA00004651"/>
    </source>
</evidence>
<comment type="subcellular location">
    <subcellularLocation>
        <location evidence="1">Cell membrane</location>
        <topology evidence="1">Multi-pass membrane protein</topology>
    </subcellularLocation>
</comment>
<dbReference type="PROSITE" id="PS50857">
    <property type="entry name" value="COX2_CUA"/>
    <property type="match status" value="1"/>
</dbReference>
<organism evidence="19 20">
    <name type="scientific">Sphingomonas aerophila</name>
    <dbReference type="NCBI Taxonomy" id="1344948"/>
    <lineage>
        <taxon>Bacteria</taxon>
        <taxon>Pseudomonadati</taxon>
        <taxon>Pseudomonadota</taxon>
        <taxon>Alphaproteobacteria</taxon>
        <taxon>Sphingomonadales</taxon>
        <taxon>Sphingomonadaceae</taxon>
        <taxon>Sphingomonas</taxon>
    </lineage>
</organism>
<dbReference type="Pfam" id="PF06481">
    <property type="entry name" value="COX_ARM"/>
    <property type="match status" value="1"/>
</dbReference>
<keyword evidence="8" id="KW-0249">Electron transport</keyword>
<dbReference type="EMBL" id="JACIJK010000007">
    <property type="protein sequence ID" value="MBB5715626.1"/>
    <property type="molecule type" value="Genomic_DNA"/>
</dbReference>
<dbReference type="AlphaFoldDB" id="A0A7W9EUW3"/>
<dbReference type="SUPFAM" id="SSF81464">
    <property type="entry name" value="Cytochrome c oxidase subunit II-like, transmembrane region"/>
    <property type="match status" value="1"/>
</dbReference>
<evidence type="ECO:0000256" key="14">
    <source>
        <dbReference type="ARBA" id="ARBA00030198"/>
    </source>
</evidence>
<protein>
    <recommendedName>
        <fullName evidence="14">Ubiquinol oxidase polypeptide II</fullName>
    </recommendedName>
</protein>
<reference evidence="19 20" key="1">
    <citation type="submission" date="2020-08" db="EMBL/GenBank/DDBJ databases">
        <title>Genomic Encyclopedia of Type Strains, Phase IV (KMG-IV): sequencing the most valuable type-strain genomes for metagenomic binning, comparative biology and taxonomic classification.</title>
        <authorList>
            <person name="Goeker M."/>
        </authorList>
    </citation>
    <scope>NUCLEOTIDE SEQUENCE [LARGE SCALE GENOMIC DNA]</scope>
    <source>
        <strain evidence="19 20">DSM 100044</strain>
    </source>
</reference>
<keyword evidence="12" id="KW-0564">Palmitate</keyword>
<keyword evidence="11 16" id="KW-0472">Membrane</keyword>
<dbReference type="Proteomes" id="UP000546200">
    <property type="component" value="Unassembled WGS sequence"/>
</dbReference>
<evidence type="ECO:0000256" key="10">
    <source>
        <dbReference type="ARBA" id="ARBA00023002"/>
    </source>
</evidence>
<evidence type="ECO:0000256" key="12">
    <source>
        <dbReference type="ARBA" id="ARBA00023139"/>
    </source>
</evidence>
<evidence type="ECO:0000256" key="9">
    <source>
        <dbReference type="ARBA" id="ARBA00022989"/>
    </source>
</evidence>
<name>A0A7W9EUW3_9SPHN</name>
<keyword evidence="6 16" id="KW-0812">Transmembrane</keyword>
<dbReference type="GO" id="GO:0005507">
    <property type="term" value="F:copper ion binding"/>
    <property type="evidence" value="ECO:0007669"/>
    <property type="project" value="InterPro"/>
</dbReference>
<feature type="transmembrane region" description="Helical" evidence="16">
    <location>
        <begin position="53"/>
        <end position="77"/>
    </location>
</feature>
<sequence length="373" mass="40857">MSQCSTPAYLAPMPARRPFKRLIAAALLPALLSGCDLVVMNPMGDVAIQQRNLVIFALALMLLIVIPVIALVALFAWRYRASNTDARYEPDWDHSTQLELVIWSAPLLIVIALGAVTWTGTHLLDPYRPLERLDATRPVAAGTKPLQVQVVALDWKWLFIYPEYGIATVNELAAPVDRPIQFRLTSSSVMNAFYVPTLAGMIYAMPSMETNLHAVINKPGNYAGFSANYSGAGFSGMRFRFHGLDDAGFAAWVAQNRKAPLPLSRANYLKLEKPTEKVPVIRFGRVQPGLFDAVVNQCVRPGTTCMSDMMRRDVGDSAAMTHMPGMGMPQRPRPQSPLTTSDAGAAPPAKPADIRQRGPAAPDQSRTPHQKPL</sequence>
<gene>
    <name evidence="19" type="ORF">FHS94_002481</name>
</gene>
<evidence type="ECO:0000256" key="15">
    <source>
        <dbReference type="SAM" id="MobiDB-lite"/>
    </source>
</evidence>
<evidence type="ECO:0000256" key="13">
    <source>
        <dbReference type="ARBA" id="ARBA00023288"/>
    </source>
</evidence>
<evidence type="ECO:0000256" key="11">
    <source>
        <dbReference type="ARBA" id="ARBA00023136"/>
    </source>
</evidence>
<evidence type="ECO:0000259" key="17">
    <source>
        <dbReference type="PROSITE" id="PS50857"/>
    </source>
</evidence>
<dbReference type="GO" id="GO:0042773">
    <property type="term" value="P:ATP synthesis coupled electron transport"/>
    <property type="evidence" value="ECO:0007669"/>
    <property type="project" value="TreeGrafter"/>
</dbReference>
<dbReference type="InterPro" id="IPR034227">
    <property type="entry name" value="CuRO_UO_II"/>
</dbReference>
<dbReference type="InterPro" id="IPR045187">
    <property type="entry name" value="CcO_II"/>
</dbReference>
<evidence type="ECO:0000256" key="2">
    <source>
        <dbReference type="ARBA" id="ARBA00007866"/>
    </source>
</evidence>
<evidence type="ECO:0000256" key="4">
    <source>
        <dbReference type="ARBA" id="ARBA00022475"/>
    </source>
</evidence>
<comment type="similarity">
    <text evidence="2">Belongs to the cytochrome c oxidase subunit 2 family.</text>
</comment>
<keyword evidence="3" id="KW-0813">Transport</keyword>
<dbReference type="InterPro" id="IPR008972">
    <property type="entry name" value="Cupredoxin"/>
</dbReference>
<dbReference type="NCBIfam" id="TIGR01433">
    <property type="entry name" value="CyoA"/>
    <property type="match status" value="1"/>
</dbReference>
<dbReference type="CDD" id="cd04212">
    <property type="entry name" value="CuRO_UO_II"/>
    <property type="match status" value="1"/>
</dbReference>
<keyword evidence="9 16" id="KW-1133">Transmembrane helix</keyword>
<dbReference type="PANTHER" id="PTHR22888">
    <property type="entry name" value="CYTOCHROME C OXIDASE, SUBUNIT II"/>
    <property type="match status" value="1"/>
</dbReference>
<dbReference type="Gene3D" id="2.60.40.420">
    <property type="entry name" value="Cupredoxins - blue copper proteins"/>
    <property type="match status" value="1"/>
</dbReference>
<keyword evidence="13" id="KW-0449">Lipoprotein</keyword>
<comment type="caution">
    <text evidence="19">The sequence shown here is derived from an EMBL/GenBank/DDBJ whole genome shotgun (WGS) entry which is preliminary data.</text>
</comment>
<evidence type="ECO:0000259" key="18">
    <source>
        <dbReference type="PROSITE" id="PS50999"/>
    </source>
</evidence>
<evidence type="ECO:0000313" key="19">
    <source>
        <dbReference type="EMBL" id="MBB5715626.1"/>
    </source>
</evidence>
<keyword evidence="20" id="KW-1185">Reference proteome</keyword>
<proteinExistence type="inferred from homology"/>
<keyword evidence="10 19" id="KW-0560">Oxidoreductase</keyword>
<feature type="region of interest" description="Disordered" evidence="15">
    <location>
        <begin position="318"/>
        <end position="373"/>
    </location>
</feature>
<evidence type="ECO:0000313" key="20">
    <source>
        <dbReference type="Proteomes" id="UP000546200"/>
    </source>
</evidence>
<dbReference type="GO" id="GO:0005886">
    <property type="term" value="C:plasma membrane"/>
    <property type="evidence" value="ECO:0007669"/>
    <property type="project" value="UniProtKB-SubCell"/>
</dbReference>
<evidence type="ECO:0000256" key="16">
    <source>
        <dbReference type="SAM" id="Phobius"/>
    </source>
</evidence>
<dbReference type="PROSITE" id="PS50999">
    <property type="entry name" value="COX2_TM"/>
    <property type="match status" value="1"/>
</dbReference>
<feature type="domain" description="Cytochrome oxidase subunit II transmembrane region profile" evidence="18">
    <location>
        <begin position="31"/>
        <end position="128"/>
    </location>
</feature>